<organism evidence="2 3">
    <name type="scientific">Vibrio hippocampi</name>
    <dbReference type="NCBI Taxonomy" id="654686"/>
    <lineage>
        <taxon>Bacteria</taxon>
        <taxon>Pseudomonadati</taxon>
        <taxon>Pseudomonadota</taxon>
        <taxon>Gammaproteobacteria</taxon>
        <taxon>Vibrionales</taxon>
        <taxon>Vibrionaceae</taxon>
        <taxon>Vibrio</taxon>
    </lineage>
</organism>
<feature type="signal peptide" evidence="1">
    <location>
        <begin position="1"/>
        <end position="35"/>
    </location>
</feature>
<dbReference type="PANTHER" id="PTHR38477">
    <property type="entry name" value="HYPOTHETICAL EXPORTED PROTEIN"/>
    <property type="match status" value="1"/>
</dbReference>
<dbReference type="PANTHER" id="PTHR38477:SF1">
    <property type="entry name" value="MUREIN L,D-TRANSPEPTIDASE CATALYTIC DOMAIN FAMILY PROTEIN"/>
    <property type="match status" value="1"/>
</dbReference>
<reference evidence="2" key="1">
    <citation type="submission" date="2021-12" db="EMBL/GenBank/DDBJ databases">
        <authorList>
            <person name="Rodrigo-Torres L."/>
            <person name="Arahal R. D."/>
            <person name="Lucena T."/>
        </authorList>
    </citation>
    <scope>NUCLEOTIDE SEQUENCE</scope>
    <source>
        <strain evidence="2">CECT 8226</strain>
    </source>
</reference>
<sequence>MLQKLVLSDMFNRYRNLFFALVSLSAGLVSFSATSGSSATNVSKADKSSAGVFYNNSQLKGKLDFQLFEDAFNAYKTTSGKAKPILTIIDYSKPSTEKRFYVIDMKKGALIYNTYVAHGVNSGQKTATKFSNVVDSKKTSLGTFLTDSTYYGSKGYSLRLDGLSSGKNDNARKRYIVVHGADYADEEFLQKNGYLGRSWGCPALPQAQTREIIDTIKGGSVIYASS</sequence>
<protein>
    <recommendedName>
        <fullName evidence="4">Peptidase</fullName>
    </recommendedName>
</protein>
<dbReference type="EMBL" id="CAKLCM010000002">
    <property type="protein sequence ID" value="CAH0525282.1"/>
    <property type="molecule type" value="Genomic_DNA"/>
</dbReference>
<dbReference type="Pfam" id="PF13645">
    <property type="entry name" value="YkuD_2"/>
    <property type="match status" value="1"/>
</dbReference>
<dbReference type="Proteomes" id="UP000838160">
    <property type="component" value="Unassembled WGS sequence"/>
</dbReference>
<evidence type="ECO:0008006" key="4">
    <source>
        <dbReference type="Google" id="ProtNLM"/>
    </source>
</evidence>
<gene>
    <name evidence="2" type="ORF">VHP8226_00892</name>
</gene>
<proteinExistence type="predicted"/>
<keyword evidence="1" id="KW-0732">Signal</keyword>
<keyword evidence="3" id="KW-1185">Reference proteome</keyword>
<accession>A0ABM8ZFW8</accession>
<evidence type="ECO:0000313" key="3">
    <source>
        <dbReference type="Proteomes" id="UP000838160"/>
    </source>
</evidence>
<name>A0ABM8ZFW8_9VIBR</name>
<evidence type="ECO:0000313" key="2">
    <source>
        <dbReference type="EMBL" id="CAH0525282.1"/>
    </source>
</evidence>
<comment type="caution">
    <text evidence="2">The sequence shown here is derived from an EMBL/GenBank/DDBJ whole genome shotgun (WGS) entry which is preliminary data.</text>
</comment>
<feature type="chain" id="PRO_5046844848" description="Peptidase" evidence="1">
    <location>
        <begin position="36"/>
        <end position="226"/>
    </location>
</feature>
<evidence type="ECO:0000256" key="1">
    <source>
        <dbReference type="SAM" id="SignalP"/>
    </source>
</evidence>
<dbReference type="InterPro" id="IPR032676">
    <property type="entry name" value="YkuD_2"/>
</dbReference>